<proteinExistence type="predicted"/>
<evidence type="ECO:0000313" key="2">
    <source>
        <dbReference type="EMBL" id="KAG1300414.1"/>
    </source>
</evidence>
<name>A0A9P7BLF8_RHIOR</name>
<gene>
    <name evidence="2" type="ORF">G6F64_012723</name>
</gene>
<feature type="coiled-coil region" evidence="1">
    <location>
        <begin position="24"/>
        <end position="51"/>
    </location>
</feature>
<sequence length="303" mass="32952">MSKFAIPNVDIQKLTNSDQQFQYLLNIVQELQQRRTENAKLKAEITNLHAQLNSTPSQIITKNASDSSSVFPPVVTAAKQTSAAPIPSYSAVAARSVSKPVNKKRKLAAGRTFMPVDPSAPRGFEYLYLNRKRKLSRAEVRRNLRLLGFDLSRVLDICFPGPKVIGLLVHVQYKEEVISLLSTAKVPLVDGFDPLDPVNLADPELQHLSLADKANECAELQFTRCSRALSRLGAGRAHLVGPVGKYFSSKGWIDEDSLSQILSSLPSPLSASRGRDPGAAFRGDTVMSDALVSDSASAGSHSL</sequence>
<dbReference type="EMBL" id="JAANQT010004178">
    <property type="protein sequence ID" value="KAG1300414.1"/>
    <property type="molecule type" value="Genomic_DNA"/>
</dbReference>
<keyword evidence="3" id="KW-1185">Reference proteome</keyword>
<protein>
    <submittedName>
        <fullName evidence="2">Uncharacterized protein</fullName>
    </submittedName>
</protein>
<evidence type="ECO:0000313" key="3">
    <source>
        <dbReference type="Proteomes" id="UP000716291"/>
    </source>
</evidence>
<dbReference type="AlphaFoldDB" id="A0A9P7BLF8"/>
<evidence type="ECO:0000256" key="1">
    <source>
        <dbReference type="SAM" id="Coils"/>
    </source>
</evidence>
<dbReference type="Proteomes" id="UP000716291">
    <property type="component" value="Unassembled WGS sequence"/>
</dbReference>
<reference evidence="2" key="1">
    <citation type="journal article" date="2020" name="Microb. Genom.">
        <title>Genetic diversity of clinical and environmental Mucorales isolates obtained from an investigation of mucormycosis cases among solid organ transplant recipients.</title>
        <authorList>
            <person name="Nguyen M.H."/>
            <person name="Kaul D."/>
            <person name="Muto C."/>
            <person name="Cheng S.J."/>
            <person name="Richter R.A."/>
            <person name="Bruno V.M."/>
            <person name="Liu G."/>
            <person name="Beyhan S."/>
            <person name="Sundermann A.J."/>
            <person name="Mounaud S."/>
            <person name="Pasculle A.W."/>
            <person name="Nierman W.C."/>
            <person name="Driscoll E."/>
            <person name="Cumbie R."/>
            <person name="Clancy C.J."/>
            <person name="Dupont C.L."/>
        </authorList>
    </citation>
    <scope>NUCLEOTIDE SEQUENCE</scope>
    <source>
        <strain evidence="2">GL11</strain>
    </source>
</reference>
<organism evidence="2 3">
    <name type="scientific">Rhizopus oryzae</name>
    <name type="common">Mucormycosis agent</name>
    <name type="synonym">Rhizopus arrhizus var. delemar</name>
    <dbReference type="NCBI Taxonomy" id="64495"/>
    <lineage>
        <taxon>Eukaryota</taxon>
        <taxon>Fungi</taxon>
        <taxon>Fungi incertae sedis</taxon>
        <taxon>Mucoromycota</taxon>
        <taxon>Mucoromycotina</taxon>
        <taxon>Mucoromycetes</taxon>
        <taxon>Mucorales</taxon>
        <taxon>Mucorineae</taxon>
        <taxon>Rhizopodaceae</taxon>
        <taxon>Rhizopus</taxon>
    </lineage>
</organism>
<keyword evidence="1" id="KW-0175">Coiled coil</keyword>
<comment type="caution">
    <text evidence="2">The sequence shown here is derived from an EMBL/GenBank/DDBJ whole genome shotgun (WGS) entry which is preliminary data.</text>
</comment>
<accession>A0A9P7BLF8</accession>